<feature type="transmembrane region" description="Helical" evidence="1">
    <location>
        <begin position="28"/>
        <end position="50"/>
    </location>
</feature>
<feature type="transmembrane region" description="Helical" evidence="1">
    <location>
        <begin position="56"/>
        <end position="75"/>
    </location>
</feature>
<dbReference type="EMBL" id="LT629688">
    <property type="protein sequence ID" value="SDD83760.1"/>
    <property type="molecule type" value="Genomic_DNA"/>
</dbReference>
<accession>A0A1G6Y0C5</accession>
<organism evidence="3 4">
    <name type="scientific">Auraticoccus monumenti</name>
    <dbReference type="NCBI Taxonomy" id="675864"/>
    <lineage>
        <taxon>Bacteria</taxon>
        <taxon>Bacillati</taxon>
        <taxon>Actinomycetota</taxon>
        <taxon>Actinomycetes</taxon>
        <taxon>Propionibacteriales</taxon>
        <taxon>Propionibacteriaceae</taxon>
        <taxon>Auraticoccus</taxon>
    </lineage>
</organism>
<dbReference type="Proteomes" id="UP000198546">
    <property type="component" value="Chromosome i"/>
</dbReference>
<feature type="domain" description="YdbS-like PH" evidence="2">
    <location>
        <begin position="80"/>
        <end position="152"/>
    </location>
</feature>
<dbReference type="Pfam" id="PF03703">
    <property type="entry name" value="bPH_2"/>
    <property type="match status" value="1"/>
</dbReference>
<dbReference type="AlphaFoldDB" id="A0A1G6Y0C5"/>
<evidence type="ECO:0000259" key="2">
    <source>
        <dbReference type="Pfam" id="PF03703"/>
    </source>
</evidence>
<dbReference type="InterPro" id="IPR005182">
    <property type="entry name" value="YdbS-like_PH"/>
</dbReference>
<keyword evidence="1" id="KW-0472">Membrane</keyword>
<dbReference type="PANTHER" id="PTHR37938">
    <property type="entry name" value="BLL0215 PROTEIN"/>
    <property type="match status" value="1"/>
</dbReference>
<dbReference type="STRING" id="675864.SAMN04489747_1860"/>
<name>A0A1G6Y0C5_9ACTN</name>
<keyword evidence="1" id="KW-1133">Transmembrane helix</keyword>
<evidence type="ECO:0000313" key="4">
    <source>
        <dbReference type="Proteomes" id="UP000198546"/>
    </source>
</evidence>
<evidence type="ECO:0000313" key="3">
    <source>
        <dbReference type="EMBL" id="SDD83760.1"/>
    </source>
</evidence>
<protein>
    <submittedName>
        <fullName evidence="3">PH domain-containing protein</fullName>
    </submittedName>
</protein>
<proteinExistence type="predicted"/>
<evidence type="ECO:0000256" key="1">
    <source>
        <dbReference type="SAM" id="Phobius"/>
    </source>
</evidence>
<reference evidence="3 4" key="1">
    <citation type="submission" date="2016-10" db="EMBL/GenBank/DDBJ databases">
        <authorList>
            <person name="de Groot N.N."/>
        </authorList>
    </citation>
    <scope>NUCLEOTIDE SEQUENCE [LARGE SCALE GENOMIC DNA]</scope>
    <source>
        <strain evidence="3 4">MON 2.2</strain>
    </source>
</reference>
<dbReference type="PANTHER" id="PTHR37938:SF1">
    <property type="entry name" value="BLL0215 PROTEIN"/>
    <property type="match status" value="1"/>
</dbReference>
<keyword evidence="1" id="KW-0812">Transmembrane</keyword>
<gene>
    <name evidence="3" type="ORF">SAMN04489747_1860</name>
</gene>
<sequence length="172" mass="18433">MNGMGVPRRLLGEGERVVVQLRTHGKALVAPVLALLVLAGVTGLAVALMPEDLAPVGWMALAILVAAGVLGWVVVPFARWRTTTYTLTSRRLITRRGILSRHGHDVPLSRIVDVSYQRSLGDRLLGCGTLQLRTASEAEPLVLPDVPDVARVHLMVSELVFGPQAQLAGGPR</sequence>
<keyword evidence="4" id="KW-1185">Reference proteome</keyword>